<dbReference type="PANTHER" id="PTHR33406">
    <property type="entry name" value="MEMBRANE PROTEIN MJ1562-RELATED"/>
    <property type="match status" value="1"/>
</dbReference>
<dbReference type="InterPro" id="IPR004869">
    <property type="entry name" value="MMPL_dom"/>
</dbReference>
<sequence>MNFVASLTIFSILSKISQSWQDWLINDKREGFVILKRLIHNHVLALIAWIVITLVAIVALPNVNQLTRDHSAINLPKSAQSQVASALQNKHWGHHQNNTYQVVAVFNNGNQAMSARDKANVQETINHLDKHSSKYGIKAITGPNDNAATRKQLISKDKTTEIAQLNVSKDHGTLRYINHQLSHAAKTNGVKTYITGADILNDDFSGAVQEGIKKTEVISVIFIFVVLLLVFRSPFTPLISLLNVGVAFITSFSIVTNLVKHFNFPFSNFTQVFMVIVLFGIGTDYNILMYNKFKENLGQGMDKWTAANDALHKAGRTILYSGSSILIGFTSLALAKFSVYQSAVGVAVGVAVLLILLLTLNPFFMATFGKKMFWPDKKFTGESTSKPWHRMAQNSVLHPIITLIVVFAIILPIGLSYRNHLNYDDADEISNTVPSKKGLLVVEDHFSKGTAEPTTVYIKANHRLDNERDLMLIDRVTNQLKKSAGVKTVASVTQPAGSKVDELYVNNQLKQITGQLGTAQSSIGQLSQGMQSQESAAAAQAVQSGASPAQLAAQQQSGMQMMQGVDKMSAGLSQGGDYLTGLQNSTAAKTFYIPSNQLRNPEFQQSINNYLSADKKIAKITIVLDSNPSGARATREIPQITDLVRYSLKGTALRHGTVVVGGQSSKITDTKRVAGGDFIRTAAIMVIGIGLALILITRSLLQPVYILGTLVSAYMAALSITHLLTRVFLGRPLLTWNTPFFSFIMLLALGVDYSIFLVMRYRNIDQNKYLPTERIVRAAKEIGTVVISAAIILSGTFAALIPSAIPTLIEVAMTVICGLIILVIIIPLVVPATIHLTYPLKSTFRDDEGNRKKQLNH</sequence>
<evidence type="ECO:0000256" key="4">
    <source>
        <dbReference type="ARBA" id="ARBA00022692"/>
    </source>
</evidence>
<evidence type="ECO:0000256" key="7">
    <source>
        <dbReference type="SAM" id="Phobius"/>
    </source>
</evidence>
<keyword evidence="3" id="KW-1003">Cell membrane</keyword>
<dbReference type="OrthoDB" id="9782006at2"/>
<keyword evidence="5 7" id="KW-1133">Transmembrane helix</keyword>
<evidence type="ECO:0000256" key="2">
    <source>
        <dbReference type="ARBA" id="ARBA00010157"/>
    </source>
</evidence>
<accession>A0A2J6NNT0</accession>
<evidence type="ECO:0000256" key="1">
    <source>
        <dbReference type="ARBA" id="ARBA00004651"/>
    </source>
</evidence>
<evidence type="ECO:0000313" key="10">
    <source>
        <dbReference type="Proteomes" id="UP000239920"/>
    </source>
</evidence>
<feature type="transmembrane region" description="Helical" evidence="7">
    <location>
        <begin position="740"/>
        <end position="761"/>
    </location>
</feature>
<feature type="transmembrane region" description="Helical" evidence="7">
    <location>
        <begin position="343"/>
        <end position="368"/>
    </location>
</feature>
<comment type="subcellular location">
    <subcellularLocation>
        <location evidence="1">Cell membrane</location>
        <topology evidence="1">Multi-pass membrane protein</topology>
    </subcellularLocation>
</comment>
<feature type="transmembrane region" description="Helical" evidence="7">
    <location>
        <begin position="678"/>
        <end position="697"/>
    </location>
</feature>
<dbReference type="EMBL" id="PNFV01000003">
    <property type="protein sequence ID" value="PMB82980.1"/>
    <property type="molecule type" value="Genomic_DNA"/>
</dbReference>
<evidence type="ECO:0000256" key="5">
    <source>
        <dbReference type="ARBA" id="ARBA00022989"/>
    </source>
</evidence>
<evidence type="ECO:0000256" key="6">
    <source>
        <dbReference type="ARBA" id="ARBA00023136"/>
    </source>
</evidence>
<keyword evidence="6 7" id="KW-0472">Membrane</keyword>
<comment type="caution">
    <text evidence="9">The sequence shown here is derived from an EMBL/GenBank/DDBJ whole genome shotgun (WGS) entry which is preliminary data.</text>
</comment>
<evidence type="ECO:0000313" key="9">
    <source>
        <dbReference type="EMBL" id="PMB82980.1"/>
    </source>
</evidence>
<feature type="transmembrane region" description="Helical" evidence="7">
    <location>
        <begin position="782"/>
        <end position="805"/>
    </location>
</feature>
<dbReference type="InterPro" id="IPR000731">
    <property type="entry name" value="SSD"/>
</dbReference>
<dbReference type="Proteomes" id="UP000239920">
    <property type="component" value="Unassembled WGS sequence"/>
</dbReference>
<feature type="transmembrane region" description="Helical" evidence="7">
    <location>
        <begin position="396"/>
        <end position="415"/>
    </location>
</feature>
<name>A0A2J6NNT0_9LACO</name>
<feature type="transmembrane region" description="Helical" evidence="7">
    <location>
        <begin position="269"/>
        <end position="288"/>
    </location>
</feature>
<feature type="transmembrane region" description="Helical" evidence="7">
    <location>
        <begin position="318"/>
        <end position="337"/>
    </location>
</feature>
<reference evidence="9 10" key="1">
    <citation type="submission" date="2017-09" db="EMBL/GenBank/DDBJ databases">
        <title>Bacterial strain isolated from the female urinary microbiota.</title>
        <authorList>
            <person name="Thomas-White K."/>
            <person name="Kumar N."/>
            <person name="Forster S."/>
            <person name="Putonti C."/>
            <person name="Lawley T."/>
            <person name="Wolfe A.J."/>
        </authorList>
    </citation>
    <scope>NUCLEOTIDE SEQUENCE [LARGE SCALE GENOMIC DNA]</scope>
    <source>
        <strain evidence="9 10">UMB0683</strain>
    </source>
</reference>
<protein>
    <submittedName>
        <fullName evidence="9">MMPL family transporter</fullName>
    </submittedName>
</protein>
<dbReference type="InterPro" id="IPR050545">
    <property type="entry name" value="Mycobact_MmpL"/>
</dbReference>
<dbReference type="SUPFAM" id="SSF82866">
    <property type="entry name" value="Multidrug efflux transporter AcrB transmembrane domain"/>
    <property type="match status" value="2"/>
</dbReference>
<evidence type="ECO:0000256" key="3">
    <source>
        <dbReference type="ARBA" id="ARBA00022475"/>
    </source>
</evidence>
<evidence type="ECO:0000259" key="8">
    <source>
        <dbReference type="PROSITE" id="PS50156"/>
    </source>
</evidence>
<dbReference type="GO" id="GO:0005886">
    <property type="term" value="C:plasma membrane"/>
    <property type="evidence" value="ECO:0007669"/>
    <property type="project" value="UniProtKB-SubCell"/>
</dbReference>
<feature type="domain" description="SSD" evidence="8">
    <location>
        <begin position="709"/>
        <end position="836"/>
    </location>
</feature>
<comment type="similarity">
    <text evidence="2">Belongs to the resistance-nodulation-cell division (RND) (TC 2.A.6) family. MmpL subfamily.</text>
</comment>
<organism evidence="9 10">
    <name type="scientific">Limosilactobacillus pontis</name>
    <dbReference type="NCBI Taxonomy" id="35787"/>
    <lineage>
        <taxon>Bacteria</taxon>
        <taxon>Bacillati</taxon>
        <taxon>Bacillota</taxon>
        <taxon>Bacilli</taxon>
        <taxon>Lactobacillales</taxon>
        <taxon>Lactobacillaceae</taxon>
        <taxon>Limosilactobacillus</taxon>
    </lineage>
</organism>
<dbReference type="Pfam" id="PF03176">
    <property type="entry name" value="MMPL"/>
    <property type="match status" value="2"/>
</dbReference>
<dbReference type="Gene3D" id="1.20.1640.10">
    <property type="entry name" value="Multidrug efflux transporter AcrB transmembrane domain"/>
    <property type="match status" value="2"/>
</dbReference>
<proteinExistence type="inferred from homology"/>
<feature type="transmembrane region" description="Helical" evidence="7">
    <location>
        <begin position="811"/>
        <end position="836"/>
    </location>
</feature>
<dbReference type="AlphaFoldDB" id="A0A2J6NNT0"/>
<gene>
    <name evidence="9" type="ORF">CK797_03900</name>
</gene>
<dbReference type="PROSITE" id="PS50156">
    <property type="entry name" value="SSD"/>
    <property type="match status" value="1"/>
</dbReference>
<dbReference type="PANTHER" id="PTHR33406:SF6">
    <property type="entry name" value="MEMBRANE PROTEIN YDGH-RELATED"/>
    <property type="match status" value="1"/>
</dbReference>
<feature type="transmembrane region" description="Helical" evidence="7">
    <location>
        <begin position="43"/>
        <end position="63"/>
    </location>
</feature>
<feature type="transmembrane region" description="Helical" evidence="7">
    <location>
        <begin position="220"/>
        <end position="249"/>
    </location>
</feature>
<keyword evidence="4 7" id="KW-0812">Transmembrane</keyword>